<gene>
    <name evidence="1" type="ORF">NZNM25_11910</name>
</gene>
<reference evidence="1 2" key="1">
    <citation type="submission" date="2018-05" db="EMBL/GenBank/DDBJ databases">
        <title>genome sequencing of Nitrosopumilus sp. NM25.</title>
        <authorList>
            <person name="Mori K."/>
            <person name="Nakagawa T."/>
        </authorList>
    </citation>
    <scope>NUCLEOTIDE SEQUENCE [LARGE SCALE GENOMIC DNA]</scope>
    <source>
        <strain evidence="1 2">NM25</strain>
    </source>
</reference>
<protein>
    <submittedName>
        <fullName evidence="1">Uncharacterized protein</fullName>
    </submittedName>
</protein>
<organism evidence="1 2">
    <name type="scientific">Nitrosopumilus zosterae</name>
    <dbReference type="NCBI Taxonomy" id="718286"/>
    <lineage>
        <taxon>Archaea</taxon>
        <taxon>Nitrososphaerota</taxon>
        <taxon>Nitrososphaeria</taxon>
        <taxon>Nitrosopumilales</taxon>
        <taxon>Nitrosopumilaceae</taxon>
        <taxon>Nitrosopumilus</taxon>
    </lineage>
</organism>
<dbReference type="AlphaFoldDB" id="A0A2S2KRU8"/>
<comment type="caution">
    <text evidence="1">The sequence shown here is derived from an EMBL/GenBank/DDBJ whole genome shotgun (WGS) entry which is preliminary data.</text>
</comment>
<dbReference type="Proteomes" id="UP000245829">
    <property type="component" value="Unassembled WGS sequence"/>
</dbReference>
<proteinExistence type="predicted"/>
<accession>A0A2S2KRU8</accession>
<evidence type="ECO:0000313" key="1">
    <source>
        <dbReference type="EMBL" id="GBH34400.1"/>
    </source>
</evidence>
<name>A0A2S2KRU8_9ARCH</name>
<keyword evidence="2" id="KW-1185">Reference proteome</keyword>
<sequence>MLTEIIIEKLFEQRDFYLNTIKHLEFQLIMEPTPDEILQNEKLKIITIKELKKIESEIRLILSEKTF</sequence>
<evidence type="ECO:0000313" key="2">
    <source>
        <dbReference type="Proteomes" id="UP000245829"/>
    </source>
</evidence>
<dbReference type="EMBL" id="BGKI01000007">
    <property type="protein sequence ID" value="GBH34400.1"/>
    <property type="molecule type" value="Genomic_DNA"/>
</dbReference>